<dbReference type="PATRIC" id="fig|1341683.3.peg.1723"/>
<evidence type="ECO:0000259" key="3">
    <source>
        <dbReference type="PROSITE" id="PS51782"/>
    </source>
</evidence>
<protein>
    <recommendedName>
        <fullName evidence="3">LysM domain-containing protein</fullName>
    </recommendedName>
</protein>
<dbReference type="STRING" id="396323.VH98_02295"/>
<name>V2VU07_9GAMM</name>
<organism evidence="4 5">
    <name type="scientific">Acinetobacter brisouii CIP 110357</name>
    <dbReference type="NCBI Taxonomy" id="1341683"/>
    <lineage>
        <taxon>Bacteria</taxon>
        <taxon>Pseudomonadati</taxon>
        <taxon>Pseudomonadota</taxon>
        <taxon>Gammaproteobacteria</taxon>
        <taxon>Moraxellales</taxon>
        <taxon>Moraxellaceae</taxon>
        <taxon>Acinetobacter</taxon>
    </lineage>
</organism>
<evidence type="ECO:0000313" key="5">
    <source>
        <dbReference type="Proteomes" id="UP000018418"/>
    </source>
</evidence>
<evidence type="ECO:0000313" key="4">
    <source>
        <dbReference type="EMBL" id="ESK51229.1"/>
    </source>
</evidence>
<reference evidence="4 5" key="1">
    <citation type="submission" date="2013-10" db="EMBL/GenBank/DDBJ databases">
        <title>The Genome Sequence of Acinetobacter brisouii CIP 110357.</title>
        <authorList>
            <consortium name="The Broad Institute Genomics Platform"/>
            <consortium name="The Broad Institute Genome Sequencing Center for Infectious Disease"/>
            <person name="Cerqueira G."/>
            <person name="Feldgarden M."/>
            <person name="Courvalin P."/>
            <person name="Grillot-Courvalin C."/>
            <person name="Clermont D."/>
            <person name="Rocha E."/>
            <person name="Yoon E.-J."/>
            <person name="Nemec A."/>
            <person name="Young S.K."/>
            <person name="Zeng Q."/>
            <person name="Gargeya S."/>
            <person name="Fitzgerald M."/>
            <person name="Abouelleil A."/>
            <person name="Alvarado L."/>
            <person name="Berlin A.M."/>
            <person name="Chapman S.B."/>
            <person name="Gainer-Dewar J."/>
            <person name="Goldberg J."/>
            <person name="Gnerre S."/>
            <person name="Griggs A."/>
            <person name="Gujja S."/>
            <person name="Hansen M."/>
            <person name="Howarth C."/>
            <person name="Imamovic A."/>
            <person name="Ireland A."/>
            <person name="Larimer J."/>
            <person name="McCowan C."/>
            <person name="Murphy C."/>
            <person name="Pearson M."/>
            <person name="Poon T.W."/>
            <person name="Priest M."/>
            <person name="Roberts A."/>
            <person name="Saif S."/>
            <person name="Shea T."/>
            <person name="Sykes S."/>
            <person name="Wortman J."/>
            <person name="Nusbaum C."/>
            <person name="Birren B."/>
        </authorList>
    </citation>
    <scope>NUCLEOTIDE SEQUENCE [LARGE SCALE GENOMIC DNA]</scope>
    <source>
        <strain evidence="4 5">CIP 110357</strain>
    </source>
</reference>
<dbReference type="Pfam" id="PF01476">
    <property type="entry name" value="LysM"/>
    <property type="match status" value="1"/>
</dbReference>
<dbReference type="CDD" id="cd12797">
    <property type="entry name" value="M23_peptidase"/>
    <property type="match status" value="1"/>
</dbReference>
<dbReference type="InterPro" id="IPR011055">
    <property type="entry name" value="Dup_hybrid_motif"/>
</dbReference>
<dbReference type="Proteomes" id="UP000018418">
    <property type="component" value="Unassembled WGS sequence"/>
</dbReference>
<dbReference type="Pfam" id="PF01551">
    <property type="entry name" value="Peptidase_M23"/>
    <property type="match status" value="1"/>
</dbReference>
<feature type="region of interest" description="Disordered" evidence="2">
    <location>
        <begin position="102"/>
        <end position="128"/>
    </location>
</feature>
<dbReference type="Gene3D" id="3.10.350.10">
    <property type="entry name" value="LysM domain"/>
    <property type="match status" value="1"/>
</dbReference>
<feature type="compositionally biased region" description="Polar residues" evidence="2">
    <location>
        <begin position="102"/>
        <end position="125"/>
    </location>
</feature>
<dbReference type="InterPro" id="IPR018392">
    <property type="entry name" value="LysM"/>
</dbReference>
<dbReference type="InterPro" id="IPR016047">
    <property type="entry name" value="M23ase_b-sheet_dom"/>
</dbReference>
<dbReference type="PANTHER" id="PTHR21666:SF263">
    <property type="entry name" value="MUREIN HYDROLASE ACTIVATOR NLPD"/>
    <property type="match status" value="1"/>
</dbReference>
<dbReference type="RefSeq" id="WP_004900311.1">
    <property type="nucleotide sequence ID" value="NZ_BBTI01000002.1"/>
</dbReference>
<dbReference type="Gene3D" id="2.70.70.10">
    <property type="entry name" value="Glucose Permease (Domain IIA)"/>
    <property type="match status" value="1"/>
</dbReference>
<dbReference type="GO" id="GO:0009279">
    <property type="term" value="C:cell outer membrane"/>
    <property type="evidence" value="ECO:0007669"/>
    <property type="project" value="TreeGrafter"/>
</dbReference>
<gene>
    <name evidence="4" type="ORF">P255_01736</name>
</gene>
<dbReference type="InterPro" id="IPR050570">
    <property type="entry name" value="Cell_wall_metabolism_enzyme"/>
</dbReference>
<accession>V2VU07</accession>
<comment type="similarity">
    <text evidence="1">Belongs to the E.coli NlpD/Haemophilus LppB family.</text>
</comment>
<sequence>MQVLQQYFVKKQKQTTWLKPLFLSVAAFSMVAFTGCASKPQVQATRYSHATAPNYYTVRSGDTLSGIAARYGLDYVTVARLNGIAPPYTIYVHQSLKLKGSAPSSTTTSPVMAHTNSRISQQTAPRVQRRELPMPSTTTLVAAPTATRTQTQTAPVPVNNGLQWILPSQNPIIQNYNLANNIKGVRFGGQQGDPVVATAAGQVVYADNGLKEFGNLILIRHSNGYISAYAHNSKMLVKSGQTVSAGQKIAEMGSTGADRVMLEFQIRSDGKPIDPMQLIAKNS</sequence>
<dbReference type="SMART" id="SM00257">
    <property type="entry name" value="LysM"/>
    <property type="match status" value="1"/>
</dbReference>
<dbReference type="CDD" id="cd00118">
    <property type="entry name" value="LysM"/>
    <property type="match status" value="1"/>
</dbReference>
<proteinExistence type="inferred from homology"/>
<comment type="caution">
    <text evidence="4">The sequence shown here is derived from an EMBL/GenBank/DDBJ whole genome shotgun (WGS) entry which is preliminary data.</text>
</comment>
<dbReference type="HOGENOM" id="CLU_029425_0_3_6"/>
<dbReference type="OrthoDB" id="9795421at2"/>
<feature type="domain" description="LysM" evidence="3">
    <location>
        <begin position="54"/>
        <end position="98"/>
    </location>
</feature>
<dbReference type="InterPro" id="IPR036779">
    <property type="entry name" value="LysM_dom_sf"/>
</dbReference>
<dbReference type="AlphaFoldDB" id="V2VU07"/>
<dbReference type="PROSITE" id="PS51782">
    <property type="entry name" value="LYSM"/>
    <property type="match status" value="1"/>
</dbReference>
<dbReference type="PANTHER" id="PTHR21666">
    <property type="entry name" value="PEPTIDASE-RELATED"/>
    <property type="match status" value="1"/>
</dbReference>
<dbReference type="SUPFAM" id="SSF51261">
    <property type="entry name" value="Duplicated hybrid motif"/>
    <property type="match status" value="1"/>
</dbReference>
<evidence type="ECO:0000256" key="2">
    <source>
        <dbReference type="SAM" id="MobiDB-lite"/>
    </source>
</evidence>
<keyword evidence="5" id="KW-1185">Reference proteome</keyword>
<dbReference type="GO" id="GO:0032153">
    <property type="term" value="C:cell division site"/>
    <property type="evidence" value="ECO:0007669"/>
    <property type="project" value="TreeGrafter"/>
</dbReference>
<dbReference type="GO" id="GO:0004222">
    <property type="term" value="F:metalloendopeptidase activity"/>
    <property type="evidence" value="ECO:0007669"/>
    <property type="project" value="TreeGrafter"/>
</dbReference>
<evidence type="ECO:0000256" key="1">
    <source>
        <dbReference type="ARBA" id="ARBA00038420"/>
    </source>
</evidence>
<dbReference type="EMBL" id="AYEU01000006">
    <property type="protein sequence ID" value="ESK51229.1"/>
    <property type="molecule type" value="Genomic_DNA"/>
</dbReference>